<evidence type="ECO:0000313" key="3">
    <source>
        <dbReference type="Proteomes" id="UP000266673"/>
    </source>
</evidence>
<feature type="region of interest" description="Disordered" evidence="1">
    <location>
        <begin position="74"/>
        <end position="109"/>
    </location>
</feature>
<sequence>MTVSKYASFHIMLISKGWYNNAKQIELESQTQQQPFVIGLGDNTNARNVEQSFPDLFFCLPNISFNDVYTKNVRQQDEDKDADTDENEDKNVNKNKNEDKDEASSSCSSNSEDFIAVENLIVHSRKGVPKKKRIKRSHEIESKSKSSAKQIKNKKTNSMPAVSKYGSQQS</sequence>
<feature type="compositionally biased region" description="Basic residues" evidence="1">
    <location>
        <begin position="125"/>
        <end position="136"/>
    </location>
</feature>
<protein>
    <submittedName>
        <fullName evidence="2">Uncharacterized protein</fullName>
    </submittedName>
</protein>
<evidence type="ECO:0000313" key="2">
    <source>
        <dbReference type="EMBL" id="RIB17485.1"/>
    </source>
</evidence>
<feature type="compositionally biased region" description="Acidic residues" evidence="1">
    <location>
        <begin position="78"/>
        <end position="88"/>
    </location>
</feature>
<accession>A0A397V4Z4</accession>
<gene>
    <name evidence="2" type="ORF">C2G38_2187184</name>
</gene>
<dbReference type="OrthoDB" id="2470478at2759"/>
<dbReference type="EMBL" id="QKWP01000602">
    <property type="protein sequence ID" value="RIB17485.1"/>
    <property type="molecule type" value="Genomic_DNA"/>
</dbReference>
<reference evidence="2 3" key="1">
    <citation type="submission" date="2018-06" db="EMBL/GenBank/DDBJ databases">
        <title>Comparative genomics reveals the genomic features of Rhizophagus irregularis, R. cerebriforme, R. diaphanum and Gigaspora rosea, and their symbiotic lifestyle signature.</title>
        <authorList>
            <person name="Morin E."/>
            <person name="San Clemente H."/>
            <person name="Chen E.C.H."/>
            <person name="De La Providencia I."/>
            <person name="Hainaut M."/>
            <person name="Kuo A."/>
            <person name="Kohler A."/>
            <person name="Murat C."/>
            <person name="Tang N."/>
            <person name="Roy S."/>
            <person name="Loubradou J."/>
            <person name="Henrissat B."/>
            <person name="Grigoriev I.V."/>
            <person name="Corradi N."/>
            <person name="Roux C."/>
            <person name="Martin F.M."/>
        </authorList>
    </citation>
    <scope>NUCLEOTIDE SEQUENCE [LARGE SCALE GENOMIC DNA]</scope>
    <source>
        <strain evidence="2 3">DAOM 194757</strain>
    </source>
</reference>
<proteinExistence type="predicted"/>
<dbReference type="AlphaFoldDB" id="A0A397V4Z4"/>
<feature type="region of interest" description="Disordered" evidence="1">
    <location>
        <begin position="125"/>
        <end position="170"/>
    </location>
</feature>
<feature type="compositionally biased region" description="Basic and acidic residues" evidence="1">
    <location>
        <begin position="89"/>
        <end position="103"/>
    </location>
</feature>
<organism evidence="2 3">
    <name type="scientific">Gigaspora rosea</name>
    <dbReference type="NCBI Taxonomy" id="44941"/>
    <lineage>
        <taxon>Eukaryota</taxon>
        <taxon>Fungi</taxon>
        <taxon>Fungi incertae sedis</taxon>
        <taxon>Mucoromycota</taxon>
        <taxon>Glomeromycotina</taxon>
        <taxon>Glomeromycetes</taxon>
        <taxon>Diversisporales</taxon>
        <taxon>Gigasporaceae</taxon>
        <taxon>Gigaspora</taxon>
    </lineage>
</organism>
<feature type="compositionally biased region" description="Polar residues" evidence="1">
    <location>
        <begin position="145"/>
        <end position="170"/>
    </location>
</feature>
<dbReference type="Proteomes" id="UP000266673">
    <property type="component" value="Unassembled WGS sequence"/>
</dbReference>
<comment type="caution">
    <text evidence="2">The sequence shown here is derived from an EMBL/GenBank/DDBJ whole genome shotgun (WGS) entry which is preliminary data.</text>
</comment>
<keyword evidence="3" id="KW-1185">Reference proteome</keyword>
<name>A0A397V4Z4_9GLOM</name>
<evidence type="ECO:0000256" key="1">
    <source>
        <dbReference type="SAM" id="MobiDB-lite"/>
    </source>
</evidence>